<reference evidence="1 2" key="1">
    <citation type="journal article" date="2012" name="Microbes Environ.">
        <title>Complete genome sequence of Bradyrhizobium sp. S23321: insights into symbiosis evolution in soil oligotrophs.</title>
        <authorList>
            <person name="Okubo T."/>
            <person name="Tsukui T."/>
            <person name="Maita H."/>
            <person name="Okamoto S."/>
            <person name="Oshima K."/>
            <person name="Fujisawa T."/>
            <person name="Saito A."/>
            <person name="Futamata H."/>
            <person name="Hattori R."/>
            <person name="Shimomura Y."/>
            <person name="Haruta S."/>
            <person name="Morimoto S."/>
            <person name="Wang Y."/>
            <person name="Sakai Y."/>
            <person name="Hattori M."/>
            <person name="Aizawa S."/>
            <person name="Nagashima K.V.P."/>
            <person name="Masuda S."/>
            <person name="Hattori T."/>
            <person name="Yamashita A."/>
            <person name="Bao Z."/>
            <person name="Hayatsu M."/>
            <person name="Kajiya-Kanegae H."/>
            <person name="Yoshinaga I."/>
            <person name="Sakamoto K."/>
            <person name="Toyota K."/>
            <person name="Nakao M."/>
            <person name="Kohara M."/>
            <person name="Anda M."/>
            <person name="Niwa R."/>
            <person name="Jung-Hwan P."/>
            <person name="Sameshima-Saito R."/>
            <person name="Tokuda S."/>
            <person name="Yamamoto S."/>
            <person name="Yamamoto S."/>
            <person name="Yokoyama T."/>
            <person name="Akutsu T."/>
            <person name="Nakamura Y."/>
            <person name="Nakahira-Yanaka Y."/>
            <person name="Takada Hoshino Y."/>
            <person name="Hirakawa H."/>
            <person name="Mitsui H."/>
            <person name="Terasawa K."/>
            <person name="Itakura M."/>
            <person name="Sato S."/>
            <person name="Ikeda-Ohtsubo W."/>
            <person name="Sakakura N."/>
            <person name="Kaminuma E."/>
            <person name="Minamisawa K."/>
        </authorList>
    </citation>
    <scope>NUCLEOTIDE SEQUENCE [LARGE SCALE GENOMIC DNA]</scope>
    <source>
        <strain evidence="1 2">S23321</strain>
    </source>
</reference>
<evidence type="ECO:0000313" key="1">
    <source>
        <dbReference type="EMBL" id="BAL78144.1"/>
    </source>
</evidence>
<sequence>MDAVMPQARPPLAPLVPFPVEAGEALFIKRAIRRFYGEDAVVRSFGADRGNLMLHVEASQLPEGHGYYDCLGIICAKIDRDRISLCVTKRGQRIRGEAKIAYRQGVVL</sequence>
<name>A0AAI8QE74_9BRAD</name>
<gene>
    <name evidence="1" type="ORF">S23_49500</name>
</gene>
<keyword evidence="2" id="KW-1185">Reference proteome</keyword>
<organism evidence="1 2">
    <name type="scientific">Bradyrhizobium cosmicum</name>
    <dbReference type="NCBI Taxonomy" id="1404864"/>
    <lineage>
        <taxon>Bacteria</taxon>
        <taxon>Pseudomonadati</taxon>
        <taxon>Pseudomonadota</taxon>
        <taxon>Alphaproteobacteria</taxon>
        <taxon>Hyphomicrobiales</taxon>
        <taxon>Nitrobacteraceae</taxon>
        <taxon>Bradyrhizobium</taxon>
    </lineage>
</organism>
<proteinExistence type="predicted"/>
<protein>
    <submittedName>
        <fullName evidence="1">Uncharacterized protein</fullName>
    </submittedName>
</protein>
<accession>A0AAI8QE74</accession>
<evidence type="ECO:0000313" key="2">
    <source>
        <dbReference type="Proteomes" id="UP000007886"/>
    </source>
</evidence>
<dbReference type="KEGG" id="brs:S23_49500"/>
<dbReference type="AlphaFoldDB" id="A0AAI8QE74"/>
<dbReference type="Proteomes" id="UP000007886">
    <property type="component" value="Chromosome"/>
</dbReference>
<dbReference type="EMBL" id="AP012279">
    <property type="protein sequence ID" value="BAL78144.1"/>
    <property type="molecule type" value="Genomic_DNA"/>
</dbReference>